<evidence type="ECO:0000313" key="15">
    <source>
        <dbReference type="Proteomes" id="UP000050795"/>
    </source>
</evidence>
<evidence type="ECO:0000256" key="5">
    <source>
        <dbReference type="ARBA" id="ARBA00022723"/>
    </source>
</evidence>
<dbReference type="InterPro" id="IPR045229">
    <property type="entry name" value="TPP_enz"/>
</dbReference>
<dbReference type="Gene3D" id="3.40.50.1220">
    <property type="entry name" value="TPP-binding domain"/>
    <property type="match status" value="1"/>
</dbReference>
<protein>
    <recommendedName>
        <fullName evidence="4">2-hydroxyacyl-CoA lyase 2</fullName>
    </recommendedName>
    <alternativeName>
        <fullName evidence="7">IlvB-like protein</fullName>
    </alternativeName>
</protein>
<dbReference type="PANTHER" id="PTHR18968">
    <property type="entry name" value="THIAMINE PYROPHOSPHATE ENZYMES"/>
    <property type="match status" value="1"/>
</dbReference>
<evidence type="ECO:0000256" key="2">
    <source>
        <dbReference type="ARBA" id="ARBA00001964"/>
    </source>
</evidence>
<dbReference type="InterPro" id="IPR012001">
    <property type="entry name" value="Thiamin_PyroP_enz_TPP-bd_dom"/>
</dbReference>
<sequence>MCISDLEVLSLSVSQFCLSSVFLCRYTQVKKQYDRRMLFVTTGSLLALGLFFFFKGLRRYFRFEVDKNSEHYGGELVADVLKAHNVPFIFTLIGGHISPILTAAEKQNIRVIDVRHEASAVFAADAVSRLSGSVGVAVVTAGPGLTNTVTAVKNAQMAESPVVLLAGAASGLLRGRGSLQDIDQLTLFRPLCKLCKRVKAVRDIIPVLCEAFCVAQSDTPGPVLVELPIDILYPYKLVEKHTQESKKPNSIRQKITNWYLQFYLLNLFATGFTSKSESPDSGSFSSIVVKPPKILLPTKRQINKLVKLIKDSEKPILLIGSQAVLPPVSAKETAANVNSLRIPAYMSGMARGLLGRDNELAFRHARRTALREADLIILAGAICDFRLDYGRVLNRKAKIVVINRNRKNIELNSDYFWRPYLTIQADVGTTLKNLSIELRNQRVSTDYSFTEWIDVLRSREEKRDAEIRLSCQVEGGEHANPLTVLWKLENYGLPTDSFEDSIIIADGGDFVGSASYIVRPRQPLSWLDPGPFGTLGVGGGFALGAKLCRPDATVWVIYGDGSCAYSLAEWDSLARHRAPAIGIIGNDACWSQIARDQVAFFQSKVGCQLNYTPYEVVGSAYSRSVTSGSNSSNHNNNNNIIAKDDIPVNGFLVDKPQLEQINHIFDEVKRLSNKGIPSIINCLISTSSFREGSLSV</sequence>
<dbReference type="CDD" id="cd02004">
    <property type="entry name" value="TPP_BZL_OCoD_HPCL"/>
    <property type="match status" value="1"/>
</dbReference>
<organism evidence="15 16">
    <name type="scientific">Trichobilharzia regenti</name>
    <name type="common">Nasal bird schistosome</name>
    <dbReference type="NCBI Taxonomy" id="157069"/>
    <lineage>
        <taxon>Eukaryota</taxon>
        <taxon>Metazoa</taxon>
        <taxon>Spiralia</taxon>
        <taxon>Lophotrochozoa</taxon>
        <taxon>Platyhelminthes</taxon>
        <taxon>Trematoda</taxon>
        <taxon>Digenea</taxon>
        <taxon>Strigeidida</taxon>
        <taxon>Schistosomatoidea</taxon>
        <taxon>Schistosomatidae</taxon>
        <taxon>Trichobilharzia</taxon>
    </lineage>
</organism>
<dbReference type="Pfam" id="PF00205">
    <property type="entry name" value="TPP_enzyme_M"/>
    <property type="match status" value="1"/>
</dbReference>
<reference evidence="15" key="1">
    <citation type="submission" date="2022-06" db="EMBL/GenBank/DDBJ databases">
        <authorList>
            <person name="Berger JAMES D."/>
            <person name="Berger JAMES D."/>
        </authorList>
    </citation>
    <scope>NUCLEOTIDE SEQUENCE [LARGE SCALE GENOMIC DNA]</scope>
</reference>
<comment type="catalytic activity">
    <reaction evidence="9">
        <text>(2R)-hydroxyhexadecanoyl-CoA = pentadecanal + formyl-CoA</text>
        <dbReference type="Rhea" id="RHEA:55212"/>
        <dbReference type="ChEBI" id="CHEBI:17302"/>
        <dbReference type="ChEBI" id="CHEBI:57376"/>
        <dbReference type="ChEBI" id="CHEBI:138654"/>
    </reaction>
    <physiologicalReaction direction="left-to-right" evidence="9">
        <dbReference type="Rhea" id="RHEA:55213"/>
    </physiologicalReaction>
</comment>
<evidence type="ECO:0000256" key="7">
    <source>
        <dbReference type="ARBA" id="ARBA00030510"/>
    </source>
</evidence>
<reference evidence="16" key="2">
    <citation type="submission" date="2023-11" db="UniProtKB">
        <authorList>
            <consortium name="WormBaseParasite"/>
        </authorList>
    </citation>
    <scope>IDENTIFICATION</scope>
</reference>
<dbReference type="CDD" id="cd07035">
    <property type="entry name" value="TPP_PYR_POX_like"/>
    <property type="match status" value="1"/>
</dbReference>
<accession>A0AA85JV72</accession>
<dbReference type="InterPro" id="IPR000399">
    <property type="entry name" value="TPP-bd_CS"/>
</dbReference>
<evidence type="ECO:0000256" key="10">
    <source>
        <dbReference type="RuleBase" id="RU362132"/>
    </source>
</evidence>
<dbReference type="GO" id="GO:0050660">
    <property type="term" value="F:flavin adenine dinucleotide binding"/>
    <property type="evidence" value="ECO:0007669"/>
    <property type="project" value="TreeGrafter"/>
</dbReference>
<evidence type="ECO:0000256" key="9">
    <source>
        <dbReference type="ARBA" id="ARBA00048767"/>
    </source>
</evidence>
<dbReference type="InterPro" id="IPR029035">
    <property type="entry name" value="DHS-like_NAD/FAD-binding_dom"/>
</dbReference>
<evidence type="ECO:0000256" key="6">
    <source>
        <dbReference type="ARBA" id="ARBA00023052"/>
    </source>
</evidence>
<dbReference type="GO" id="GO:0009097">
    <property type="term" value="P:isoleucine biosynthetic process"/>
    <property type="evidence" value="ECO:0007669"/>
    <property type="project" value="TreeGrafter"/>
</dbReference>
<proteinExistence type="inferred from homology"/>
<dbReference type="InterPro" id="IPR029061">
    <property type="entry name" value="THDP-binding"/>
</dbReference>
<keyword evidence="11" id="KW-0472">Membrane</keyword>
<dbReference type="GO" id="GO:0030976">
    <property type="term" value="F:thiamine pyrophosphate binding"/>
    <property type="evidence" value="ECO:0007669"/>
    <property type="project" value="InterPro"/>
</dbReference>
<dbReference type="GO" id="GO:0009099">
    <property type="term" value="P:L-valine biosynthetic process"/>
    <property type="evidence" value="ECO:0007669"/>
    <property type="project" value="TreeGrafter"/>
</dbReference>
<dbReference type="GO" id="GO:0000287">
    <property type="term" value="F:magnesium ion binding"/>
    <property type="evidence" value="ECO:0007669"/>
    <property type="project" value="InterPro"/>
</dbReference>
<keyword evidence="5" id="KW-0479">Metal-binding</keyword>
<dbReference type="InterPro" id="IPR012000">
    <property type="entry name" value="Thiamin_PyroP_enz_cen_dom"/>
</dbReference>
<dbReference type="AlphaFoldDB" id="A0AA85JV72"/>
<dbReference type="Proteomes" id="UP000050795">
    <property type="component" value="Unassembled WGS sequence"/>
</dbReference>
<feature type="domain" description="Thiamine pyrophosphate enzyme central" evidence="12">
    <location>
        <begin position="302"/>
        <end position="434"/>
    </location>
</feature>
<keyword evidence="11" id="KW-0812">Transmembrane</keyword>
<feature type="domain" description="Thiamine pyrophosphate enzyme N-terminal TPP-binding" evidence="14">
    <location>
        <begin position="73"/>
        <end position="186"/>
    </location>
</feature>
<evidence type="ECO:0000313" key="16">
    <source>
        <dbReference type="WBParaSite" id="TREG1_42870.1"/>
    </source>
</evidence>
<dbReference type="Pfam" id="PF02776">
    <property type="entry name" value="TPP_enzyme_N"/>
    <property type="match status" value="1"/>
</dbReference>
<comment type="catalytic activity">
    <reaction evidence="8">
        <text>2-hydroxyoctadecanoyl-CoA = heptadecanal + formyl-CoA</text>
        <dbReference type="Rhea" id="RHEA:55196"/>
        <dbReference type="ChEBI" id="CHEBI:57376"/>
        <dbReference type="ChEBI" id="CHEBI:74116"/>
        <dbReference type="ChEBI" id="CHEBI:138631"/>
    </reaction>
    <physiologicalReaction direction="left-to-right" evidence="8">
        <dbReference type="Rhea" id="RHEA:55197"/>
    </physiologicalReaction>
</comment>
<evidence type="ECO:0000256" key="8">
    <source>
        <dbReference type="ARBA" id="ARBA00048738"/>
    </source>
</evidence>
<comment type="similarity">
    <text evidence="3 10">Belongs to the TPP enzyme family.</text>
</comment>
<evidence type="ECO:0000256" key="1">
    <source>
        <dbReference type="ARBA" id="ARBA00001946"/>
    </source>
</evidence>
<dbReference type="SUPFAM" id="SSF52467">
    <property type="entry name" value="DHS-like NAD/FAD-binding domain"/>
    <property type="match status" value="1"/>
</dbReference>
<dbReference type="Gene3D" id="3.40.50.970">
    <property type="match status" value="2"/>
</dbReference>
<comment type="cofactor">
    <cofactor evidence="2">
        <name>thiamine diphosphate</name>
        <dbReference type="ChEBI" id="CHEBI:58937"/>
    </cofactor>
</comment>
<dbReference type="GO" id="GO:0003984">
    <property type="term" value="F:acetolactate synthase activity"/>
    <property type="evidence" value="ECO:0007669"/>
    <property type="project" value="TreeGrafter"/>
</dbReference>
<dbReference type="WBParaSite" id="TREG1_42870.1">
    <property type="protein sequence ID" value="TREG1_42870.1"/>
    <property type="gene ID" value="TREG1_42870"/>
</dbReference>
<dbReference type="GO" id="GO:0005948">
    <property type="term" value="C:acetolactate synthase complex"/>
    <property type="evidence" value="ECO:0007669"/>
    <property type="project" value="TreeGrafter"/>
</dbReference>
<keyword evidence="6 10" id="KW-0786">Thiamine pyrophosphate</keyword>
<dbReference type="PANTHER" id="PTHR18968:SF166">
    <property type="entry name" value="2-HYDROXYACYL-COA LYASE 2"/>
    <property type="match status" value="1"/>
</dbReference>
<dbReference type="InterPro" id="IPR011766">
    <property type="entry name" value="TPP_enzyme_TPP-bd"/>
</dbReference>
<feature type="domain" description="Thiamine pyrophosphate enzyme TPP-binding" evidence="13">
    <location>
        <begin position="507"/>
        <end position="607"/>
    </location>
</feature>
<dbReference type="PROSITE" id="PS00187">
    <property type="entry name" value="TPP_ENZYMES"/>
    <property type="match status" value="1"/>
</dbReference>
<evidence type="ECO:0000259" key="14">
    <source>
        <dbReference type="Pfam" id="PF02776"/>
    </source>
</evidence>
<evidence type="ECO:0000256" key="4">
    <source>
        <dbReference type="ARBA" id="ARBA00018936"/>
    </source>
</evidence>
<name>A0AA85JV72_TRIRE</name>
<evidence type="ECO:0000256" key="3">
    <source>
        <dbReference type="ARBA" id="ARBA00007812"/>
    </source>
</evidence>
<comment type="cofactor">
    <cofactor evidence="1">
        <name>Mg(2+)</name>
        <dbReference type="ChEBI" id="CHEBI:18420"/>
    </cofactor>
</comment>
<evidence type="ECO:0000259" key="13">
    <source>
        <dbReference type="Pfam" id="PF02775"/>
    </source>
</evidence>
<evidence type="ECO:0000259" key="12">
    <source>
        <dbReference type="Pfam" id="PF00205"/>
    </source>
</evidence>
<dbReference type="FunFam" id="3.40.50.970:FF:000007">
    <property type="entry name" value="Acetolactate synthase"/>
    <property type="match status" value="1"/>
</dbReference>
<keyword evidence="11" id="KW-1133">Transmembrane helix</keyword>
<keyword evidence="15" id="KW-1185">Reference proteome</keyword>
<feature type="transmembrane region" description="Helical" evidence="11">
    <location>
        <begin position="36"/>
        <end position="54"/>
    </location>
</feature>
<evidence type="ECO:0000256" key="11">
    <source>
        <dbReference type="SAM" id="Phobius"/>
    </source>
</evidence>
<dbReference type="SUPFAM" id="SSF52518">
    <property type="entry name" value="Thiamin diphosphate-binding fold (THDP-binding)"/>
    <property type="match status" value="2"/>
</dbReference>
<dbReference type="Pfam" id="PF02775">
    <property type="entry name" value="TPP_enzyme_C"/>
    <property type="match status" value="1"/>
</dbReference>